<proteinExistence type="predicted"/>
<dbReference type="InterPro" id="IPR011990">
    <property type="entry name" value="TPR-like_helical_dom_sf"/>
</dbReference>
<dbReference type="STRING" id="391625.PPSIR1_40600"/>
<dbReference type="Pfam" id="PF14559">
    <property type="entry name" value="TPR_19"/>
    <property type="match status" value="1"/>
</dbReference>
<dbReference type="OrthoDB" id="5486338at2"/>
<dbReference type="EMBL" id="ABCS01000004">
    <property type="protein sequence ID" value="EDM81322.1"/>
    <property type="molecule type" value="Genomic_DNA"/>
</dbReference>
<feature type="signal peptide" evidence="1">
    <location>
        <begin position="1"/>
        <end position="20"/>
    </location>
</feature>
<keyword evidence="1" id="KW-0732">Signal</keyword>
<keyword evidence="3" id="KW-1185">Reference proteome</keyword>
<dbReference type="Proteomes" id="UP000005801">
    <property type="component" value="Unassembled WGS sequence"/>
</dbReference>
<name>A6FYQ0_9BACT</name>
<evidence type="ECO:0008006" key="4">
    <source>
        <dbReference type="Google" id="ProtNLM"/>
    </source>
</evidence>
<comment type="caution">
    <text evidence="2">The sequence shown here is derived from an EMBL/GenBank/DDBJ whole genome shotgun (WGS) entry which is preliminary data.</text>
</comment>
<evidence type="ECO:0000313" key="3">
    <source>
        <dbReference type="Proteomes" id="UP000005801"/>
    </source>
</evidence>
<protein>
    <recommendedName>
        <fullName evidence="4">Tetratricopeptide repeat protein</fullName>
    </recommendedName>
</protein>
<accession>A6FYQ0</accession>
<evidence type="ECO:0000313" key="2">
    <source>
        <dbReference type="EMBL" id="EDM81322.1"/>
    </source>
</evidence>
<dbReference type="AlphaFoldDB" id="A6FYQ0"/>
<feature type="chain" id="PRO_5002696979" description="Tetratricopeptide repeat protein" evidence="1">
    <location>
        <begin position="21"/>
        <end position="561"/>
    </location>
</feature>
<dbReference type="SUPFAM" id="SSF48452">
    <property type="entry name" value="TPR-like"/>
    <property type="match status" value="2"/>
</dbReference>
<sequence>MARRKLEAALLSLSILIAVAPGCGGSLARAQDALTVGDETTAEEQLRKALKSSSTQAEASRLLSVLLTQQAEDIAAKDPKGAEAKFTEAMKLDARNEEARLGLARLFMKRGFMDDARKLLEVADCHGCGRLMGMMLHDQGDRAIQTGEFVTAQAAYQEAWELGNDPADALGLVQCALMVQPADLDKAKAMLQASAELISRGQVELEQKFQEQRIQLLQASAAAGNTDLVEEVFRIRTASLQEEPEFDLRFKISQAQFRNGDSTPAIQRISSLLEKSGQYLEPTQREVMGAALVVMYGARAAQNLSAGDPVGAAKDIGAGLKLDPDNSRLKFQQILAIAANGRLPLAFKKLGEMRKGDDHDQVAAILWSMQAMAYIDEGKLAKAESALESAEGYVASNPELHLAQAMILAETRSDDLKKSELQEARDIAGFKYPSGRVNQVPGALAHLARAEALKVEQGVLHPWRGGGFDKRVTDLRAKLAFYPYAVQWYEGKKGGLVELVSKGGQQEVEFKGPRWLKGTAITSPDNSAEVQVPNVGIVYFEYGGATKGVLVERHAHIIVEL</sequence>
<gene>
    <name evidence="2" type="ORF">PPSIR1_40600</name>
</gene>
<reference evidence="2 3" key="1">
    <citation type="submission" date="2007-06" db="EMBL/GenBank/DDBJ databases">
        <authorList>
            <person name="Shimkets L."/>
            <person name="Ferriera S."/>
            <person name="Johnson J."/>
            <person name="Kravitz S."/>
            <person name="Beeson K."/>
            <person name="Sutton G."/>
            <person name="Rogers Y.-H."/>
            <person name="Friedman R."/>
            <person name="Frazier M."/>
            <person name="Venter J.C."/>
        </authorList>
    </citation>
    <scope>NUCLEOTIDE SEQUENCE [LARGE SCALE GENOMIC DNA]</scope>
    <source>
        <strain evidence="2 3">SIR-1</strain>
    </source>
</reference>
<evidence type="ECO:0000256" key="1">
    <source>
        <dbReference type="SAM" id="SignalP"/>
    </source>
</evidence>
<dbReference type="RefSeq" id="WP_006969599.1">
    <property type="nucleotide sequence ID" value="NZ_ABCS01000004.1"/>
</dbReference>
<dbReference type="Gene3D" id="1.25.40.10">
    <property type="entry name" value="Tetratricopeptide repeat domain"/>
    <property type="match status" value="2"/>
</dbReference>
<organism evidence="2 3">
    <name type="scientific">Plesiocystis pacifica SIR-1</name>
    <dbReference type="NCBI Taxonomy" id="391625"/>
    <lineage>
        <taxon>Bacteria</taxon>
        <taxon>Pseudomonadati</taxon>
        <taxon>Myxococcota</taxon>
        <taxon>Polyangia</taxon>
        <taxon>Nannocystales</taxon>
        <taxon>Nannocystaceae</taxon>
        <taxon>Plesiocystis</taxon>
    </lineage>
</organism>